<feature type="transmembrane region" description="Helical" evidence="2">
    <location>
        <begin position="338"/>
        <end position="356"/>
    </location>
</feature>
<sequence length="474" mass="48107">MQQATPYGTGSGAGRDPGSGTGGPGPGTLTAGARVTGALICVVLIGVELAWAIRDFDSAGVHDTLWTWFGLQLPGIRHGLLGTSGLDAVLLVVLVGALAAARRPSAGWAFVTVGLFAVAYRVPGVWIFTSDWARDAPLHDRALSTSVGYVIAGVALIVTGLAGRRPAGAVPLTGPSDQAYSSGPAGPYQAPVGYGTPAVVAAPAGPGAPPARPRTGAAFVGGLVAVALALELAGWQFYYVQEYHGSGFPPHLYRHLLTGQETITSLLAAPTYYAAWITVVLCLLLAVAAFTRAPLARPLGLAVGATFVLNGVISLDNWHTEKLLFHSGIPDNYTAQQSFDFVELIFGLLLLGLMGLREPRTAGSSVPPAWGSPTGYGDAPGQGGANPYGYGGGGAHGQAAGNPSGYGTGYGSSSGGWGGSPQQQPPAAPGGFGPPPNLPPDLPPRPPQQPPAGYGYPSYPPGEAPPPPAGPPQR</sequence>
<accession>A0ABS2TXD7</accession>
<name>A0ABS2TXD7_9ACTN</name>
<feature type="compositionally biased region" description="Gly residues" evidence="1">
    <location>
        <begin position="378"/>
        <end position="390"/>
    </location>
</feature>
<organism evidence="3 4">
    <name type="scientific">Actinacidiphila acididurans</name>
    <dbReference type="NCBI Taxonomy" id="2784346"/>
    <lineage>
        <taxon>Bacteria</taxon>
        <taxon>Bacillati</taxon>
        <taxon>Actinomycetota</taxon>
        <taxon>Actinomycetes</taxon>
        <taxon>Kitasatosporales</taxon>
        <taxon>Streptomycetaceae</taxon>
        <taxon>Actinacidiphila</taxon>
    </lineage>
</organism>
<keyword evidence="2" id="KW-1133">Transmembrane helix</keyword>
<gene>
    <name evidence="3" type="ORF">ITX44_25010</name>
</gene>
<dbReference type="Proteomes" id="UP000749040">
    <property type="component" value="Unassembled WGS sequence"/>
</dbReference>
<feature type="compositionally biased region" description="Pro residues" evidence="1">
    <location>
        <begin position="458"/>
        <end position="474"/>
    </location>
</feature>
<evidence type="ECO:0000313" key="3">
    <source>
        <dbReference type="EMBL" id="MBM9507747.1"/>
    </source>
</evidence>
<feature type="compositionally biased region" description="Gly residues" evidence="1">
    <location>
        <begin position="404"/>
        <end position="419"/>
    </location>
</feature>
<evidence type="ECO:0000256" key="2">
    <source>
        <dbReference type="SAM" id="Phobius"/>
    </source>
</evidence>
<feature type="transmembrane region" description="Helical" evidence="2">
    <location>
        <begin position="217"/>
        <end position="238"/>
    </location>
</feature>
<dbReference type="RefSeq" id="WP_205359611.1">
    <property type="nucleotide sequence ID" value="NZ_JADKYB010000014.1"/>
</dbReference>
<comment type="caution">
    <text evidence="3">The sequence shown here is derived from an EMBL/GenBank/DDBJ whole genome shotgun (WGS) entry which is preliminary data.</text>
</comment>
<keyword evidence="2" id="KW-0812">Transmembrane</keyword>
<feature type="transmembrane region" description="Helical" evidence="2">
    <location>
        <begin position="35"/>
        <end position="53"/>
    </location>
</feature>
<feature type="transmembrane region" description="Helical" evidence="2">
    <location>
        <begin position="273"/>
        <end position="291"/>
    </location>
</feature>
<feature type="compositionally biased region" description="Gly residues" evidence="1">
    <location>
        <begin position="9"/>
        <end position="26"/>
    </location>
</feature>
<feature type="region of interest" description="Disordered" evidence="1">
    <location>
        <begin position="1"/>
        <end position="27"/>
    </location>
</feature>
<feature type="transmembrane region" description="Helical" evidence="2">
    <location>
        <begin position="141"/>
        <end position="162"/>
    </location>
</feature>
<feature type="compositionally biased region" description="Pro residues" evidence="1">
    <location>
        <begin position="423"/>
        <end position="450"/>
    </location>
</feature>
<keyword evidence="4" id="KW-1185">Reference proteome</keyword>
<feature type="transmembrane region" description="Helical" evidence="2">
    <location>
        <begin position="298"/>
        <end position="318"/>
    </location>
</feature>
<proteinExistence type="predicted"/>
<feature type="transmembrane region" description="Helical" evidence="2">
    <location>
        <begin position="108"/>
        <end position="129"/>
    </location>
</feature>
<evidence type="ECO:0000313" key="4">
    <source>
        <dbReference type="Proteomes" id="UP000749040"/>
    </source>
</evidence>
<feature type="transmembrane region" description="Helical" evidence="2">
    <location>
        <begin position="80"/>
        <end position="101"/>
    </location>
</feature>
<feature type="region of interest" description="Disordered" evidence="1">
    <location>
        <begin position="362"/>
        <end position="390"/>
    </location>
</feature>
<keyword evidence="2" id="KW-0472">Membrane</keyword>
<reference evidence="3 4" key="1">
    <citation type="submission" date="2021-01" db="EMBL/GenBank/DDBJ databases">
        <title>Streptomyces acididurans sp. nov., isolated from a peat swamp forest soil.</title>
        <authorList>
            <person name="Chantavorakit T."/>
            <person name="Duangmal K."/>
        </authorList>
    </citation>
    <scope>NUCLEOTIDE SEQUENCE [LARGE SCALE GENOMIC DNA]</scope>
    <source>
        <strain evidence="3 4">KK5PA1</strain>
    </source>
</reference>
<dbReference type="EMBL" id="JADKYB010000014">
    <property type="protein sequence ID" value="MBM9507747.1"/>
    <property type="molecule type" value="Genomic_DNA"/>
</dbReference>
<feature type="region of interest" description="Disordered" evidence="1">
    <location>
        <begin position="404"/>
        <end position="474"/>
    </location>
</feature>
<evidence type="ECO:0000256" key="1">
    <source>
        <dbReference type="SAM" id="MobiDB-lite"/>
    </source>
</evidence>
<protein>
    <submittedName>
        <fullName evidence="3">Uncharacterized protein</fullName>
    </submittedName>
</protein>